<dbReference type="Pfam" id="PF00106">
    <property type="entry name" value="adh_short"/>
    <property type="match status" value="1"/>
</dbReference>
<dbReference type="PRINTS" id="PR00081">
    <property type="entry name" value="GDHRDH"/>
</dbReference>
<evidence type="ECO:0000256" key="2">
    <source>
        <dbReference type="ARBA" id="ARBA00023002"/>
    </source>
</evidence>
<dbReference type="AlphaFoldDB" id="A0ABD5TT03"/>
<evidence type="ECO:0000313" key="5">
    <source>
        <dbReference type="Proteomes" id="UP001596408"/>
    </source>
</evidence>
<protein>
    <submittedName>
        <fullName evidence="4">SDR family oxidoreductase</fullName>
        <ecNumber evidence="4">1.-.-.-</ecNumber>
    </submittedName>
</protein>
<evidence type="ECO:0000313" key="4">
    <source>
        <dbReference type="EMBL" id="MFC6823726.1"/>
    </source>
</evidence>
<dbReference type="EC" id="1.-.-.-" evidence="4"/>
<dbReference type="InterPro" id="IPR036291">
    <property type="entry name" value="NAD(P)-bd_dom_sf"/>
</dbReference>
<dbReference type="Proteomes" id="UP001596408">
    <property type="component" value="Unassembled WGS sequence"/>
</dbReference>
<keyword evidence="2 4" id="KW-0560">Oxidoreductase</keyword>
<gene>
    <name evidence="4" type="ORF">ACFQEV_01715</name>
</gene>
<comment type="similarity">
    <text evidence="1">Belongs to the short-chain dehydrogenases/reductases (SDR) family.</text>
</comment>
<dbReference type="EMBL" id="JBHSXH010000004">
    <property type="protein sequence ID" value="MFC6823726.1"/>
    <property type="molecule type" value="Genomic_DNA"/>
</dbReference>
<evidence type="ECO:0000256" key="1">
    <source>
        <dbReference type="ARBA" id="ARBA00006484"/>
    </source>
</evidence>
<dbReference type="InterPro" id="IPR057326">
    <property type="entry name" value="KR_dom"/>
</dbReference>
<reference evidence="4 5" key="1">
    <citation type="journal article" date="2019" name="Int. J. Syst. Evol. Microbiol.">
        <title>The Global Catalogue of Microorganisms (GCM) 10K type strain sequencing project: providing services to taxonomists for standard genome sequencing and annotation.</title>
        <authorList>
            <consortium name="The Broad Institute Genomics Platform"/>
            <consortium name="The Broad Institute Genome Sequencing Center for Infectious Disease"/>
            <person name="Wu L."/>
            <person name="Ma J."/>
        </authorList>
    </citation>
    <scope>NUCLEOTIDE SEQUENCE [LARGE SCALE GENOMIC DNA]</scope>
    <source>
        <strain evidence="4 5">YIM 94188</strain>
    </source>
</reference>
<dbReference type="RefSeq" id="WP_379692181.1">
    <property type="nucleotide sequence ID" value="NZ_JBHSXH010000004.1"/>
</dbReference>
<organism evidence="4 5">
    <name type="scientific">Halopelagius fulvigenes</name>
    <dbReference type="NCBI Taxonomy" id="1198324"/>
    <lineage>
        <taxon>Archaea</taxon>
        <taxon>Methanobacteriati</taxon>
        <taxon>Methanobacteriota</taxon>
        <taxon>Stenosarchaea group</taxon>
        <taxon>Halobacteria</taxon>
        <taxon>Halobacteriales</taxon>
        <taxon>Haloferacaceae</taxon>
    </lineage>
</organism>
<dbReference type="GO" id="GO:0016491">
    <property type="term" value="F:oxidoreductase activity"/>
    <property type="evidence" value="ECO:0007669"/>
    <property type="project" value="UniProtKB-KW"/>
</dbReference>
<dbReference type="InterPro" id="IPR002347">
    <property type="entry name" value="SDR_fam"/>
</dbReference>
<name>A0ABD5TT03_9EURY</name>
<sequence length="247" mass="26793">MDEDALEGNVAFVTGATSGIGRAAALELAAEGAHVALASRREERLEAVADEVRSEHDREALVVPTDVTDPEQVRSAVEETAETFGRIDVVVANAGLGVNEPVEDLSVEDFELMIDVNVNGMFYTAQASLPHLRESSGNLVFLGSFAGQYPRPNDAVYAATKWWTRGFALSLEGTVGDDDVAVTVVNPTEVRTEFGSETDTEMKDRFEPGEVTEPAEVAEAIAFAAKQRPPNTVSEIDLYRRDKFSHF</sequence>
<comment type="caution">
    <text evidence="4">The sequence shown here is derived from an EMBL/GenBank/DDBJ whole genome shotgun (WGS) entry which is preliminary data.</text>
</comment>
<dbReference type="PANTHER" id="PTHR44196">
    <property type="entry name" value="DEHYDROGENASE/REDUCTASE SDR FAMILY MEMBER 7B"/>
    <property type="match status" value="1"/>
</dbReference>
<dbReference type="PANTHER" id="PTHR44196:SF1">
    <property type="entry name" value="DEHYDROGENASE_REDUCTASE SDR FAMILY MEMBER 7B"/>
    <property type="match status" value="1"/>
</dbReference>
<keyword evidence="5" id="KW-1185">Reference proteome</keyword>
<proteinExistence type="inferred from homology"/>
<dbReference type="FunFam" id="3.40.50.720:FF:000084">
    <property type="entry name" value="Short-chain dehydrogenase reductase"/>
    <property type="match status" value="1"/>
</dbReference>
<evidence type="ECO:0000259" key="3">
    <source>
        <dbReference type="SMART" id="SM00822"/>
    </source>
</evidence>
<dbReference type="Gene3D" id="3.40.50.720">
    <property type="entry name" value="NAD(P)-binding Rossmann-like Domain"/>
    <property type="match status" value="1"/>
</dbReference>
<feature type="domain" description="Ketoreductase" evidence="3">
    <location>
        <begin position="9"/>
        <end position="193"/>
    </location>
</feature>
<dbReference type="SUPFAM" id="SSF51735">
    <property type="entry name" value="NAD(P)-binding Rossmann-fold domains"/>
    <property type="match status" value="1"/>
</dbReference>
<dbReference type="CDD" id="cd05233">
    <property type="entry name" value="SDR_c"/>
    <property type="match status" value="1"/>
</dbReference>
<accession>A0ABD5TT03</accession>
<dbReference type="SMART" id="SM00822">
    <property type="entry name" value="PKS_KR"/>
    <property type="match status" value="1"/>
</dbReference>